<protein>
    <submittedName>
        <fullName evidence="4">Response regulator transcription factor</fullName>
    </submittedName>
</protein>
<name>A0A8A4TZ87_SULCO</name>
<dbReference type="PROSITE" id="PS50110">
    <property type="entry name" value="RESPONSE_REGULATORY"/>
    <property type="match status" value="1"/>
</dbReference>
<accession>A0A8A4TZ87</accession>
<dbReference type="KEGG" id="scor:J3U87_05085"/>
<keyword evidence="5" id="KW-1185">Reference proteome</keyword>
<evidence type="ECO:0000256" key="2">
    <source>
        <dbReference type="PROSITE-ProRule" id="PRU00169"/>
    </source>
</evidence>
<evidence type="ECO:0000313" key="5">
    <source>
        <dbReference type="Proteomes" id="UP000663929"/>
    </source>
</evidence>
<dbReference type="GO" id="GO:0006355">
    <property type="term" value="P:regulation of DNA-templated transcription"/>
    <property type="evidence" value="ECO:0007669"/>
    <property type="project" value="InterPro"/>
</dbReference>
<feature type="modified residue" description="4-aspartylphosphate" evidence="2">
    <location>
        <position position="55"/>
    </location>
</feature>
<dbReference type="InterPro" id="IPR011006">
    <property type="entry name" value="CheY-like_superfamily"/>
</dbReference>
<dbReference type="PANTHER" id="PTHR45566:SF2">
    <property type="entry name" value="NARL SUBFAMILY"/>
    <property type="match status" value="1"/>
</dbReference>
<proteinExistence type="predicted"/>
<dbReference type="GO" id="GO:0003677">
    <property type="term" value="F:DNA binding"/>
    <property type="evidence" value="ECO:0007669"/>
    <property type="project" value="UniProtKB-KW"/>
</dbReference>
<organism evidence="4 5">
    <name type="scientific">Sulfidibacter corallicola</name>
    <dbReference type="NCBI Taxonomy" id="2818388"/>
    <lineage>
        <taxon>Bacteria</taxon>
        <taxon>Pseudomonadati</taxon>
        <taxon>Acidobacteriota</taxon>
        <taxon>Holophagae</taxon>
        <taxon>Acanthopleuribacterales</taxon>
        <taxon>Acanthopleuribacteraceae</taxon>
        <taxon>Sulfidibacter</taxon>
    </lineage>
</organism>
<dbReference type="Proteomes" id="UP000663929">
    <property type="component" value="Chromosome"/>
</dbReference>
<dbReference type="Pfam" id="PF00072">
    <property type="entry name" value="Response_reg"/>
    <property type="match status" value="1"/>
</dbReference>
<dbReference type="EMBL" id="CP071793">
    <property type="protein sequence ID" value="QTD51825.1"/>
    <property type="molecule type" value="Genomic_DNA"/>
</dbReference>
<dbReference type="GO" id="GO:0000160">
    <property type="term" value="P:phosphorelay signal transduction system"/>
    <property type="evidence" value="ECO:0007669"/>
    <property type="project" value="InterPro"/>
</dbReference>
<dbReference type="Gene3D" id="3.40.50.2300">
    <property type="match status" value="1"/>
</dbReference>
<dbReference type="PANTHER" id="PTHR45566">
    <property type="entry name" value="HTH-TYPE TRANSCRIPTIONAL REGULATOR YHJB-RELATED"/>
    <property type="match status" value="1"/>
</dbReference>
<dbReference type="RefSeq" id="WP_237381945.1">
    <property type="nucleotide sequence ID" value="NZ_CP071793.1"/>
</dbReference>
<reference evidence="4" key="1">
    <citation type="submission" date="2021-03" db="EMBL/GenBank/DDBJ databases">
        <title>Acanthopleuribacteraceae sp. M133.</title>
        <authorList>
            <person name="Wang G."/>
        </authorList>
    </citation>
    <scope>NUCLEOTIDE SEQUENCE</scope>
    <source>
        <strain evidence="4">M133</strain>
    </source>
</reference>
<dbReference type="AlphaFoldDB" id="A0A8A4TZ87"/>
<dbReference type="SMART" id="SM00448">
    <property type="entry name" value="REC"/>
    <property type="match status" value="1"/>
</dbReference>
<gene>
    <name evidence="4" type="ORF">J3U87_05085</name>
</gene>
<evidence type="ECO:0000256" key="1">
    <source>
        <dbReference type="ARBA" id="ARBA00023125"/>
    </source>
</evidence>
<dbReference type="SUPFAM" id="SSF46894">
    <property type="entry name" value="C-terminal effector domain of the bipartite response regulators"/>
    <property type="match status" value="1"/>
</dbReference>
<feature type="domain" description="Response regulatory" evidence="3">
    <location>
        <begin position="4"/>
        <end position="118"/>
    </location>
</feature>
<keyword evidence="2" id="KW-0597">Phosphoprotein</keyword>
<dbReference type="InterPro" id="IPR001789">
    <property type="entry name" value="Sig_transdc_resp-reg_receiver"/>
</dbReference>
<dbReference type="CDD" id="cd17535">
    <property type="entry name" value="REC_NarL-like"/>
    <property type="match status" value="1"/>
</dbReference>
<keyword evidence="1" id="KW-0238">DNA-binding</keyword>
<dbReference type="InterPro" id="IPR058245">
    <property type="entry name" value="NreC/VraR/RcsB-like_REC"/>
</dbReference>
<evidence type="ECO:0000259" key="3">
    <source>
        <dbReference type="PROSITE" id="PS50110"/>
    </source>
</evidence>
<sequence length="215" mass="23995">MKIRILVVEDEFYTRQGICSELAKEPDFEVLPPADHGEAALARAAADRPDVLLLDIRMPGIDGLEVLRRLRAEGHPVKVIALTNEKRLIKAVEIEGGDGYVPKEKYALLATVVRCVVQSGSPVFVNPEMGDAYRVCRERVAAAELSALELDVWRLIGFKNEEIGRRLHKSPGHIRNLVAELYFKLGIVDDGKVNQRMQALEMARLYGILTAEEPI</sequence>
<dbReference type="SUPFAM" id="SSF52172">
    <property type="entry name" value="CheY-like"/>
    <property type="match status" value="1"/>
</dbReference>
<dbReference type="InterPro" id="IPR016032">
    <property type="entry name" value="Sig_transdc_resp-reg_C-effctor"/>
</dbReference>
<dbReference type="InterPro" id="IPR051015">
    <property type="entry name" value="EvgA-like"/>
</dbReference>
<evidence type="ECO:0000313" key="4">
    <source>
        <dbReference type="EMBL" id="QTD51825.1"/>
    </source>
</evidence>